<keyword evidence="2" id="KW-1185">Reference proteome</keyword>
<dbReference type="Proteomes" id="UP000823775">
    <property type="component" value="Unassembled WGS sequence"/>
</dbReference>
<name>A0ABS8SW78_DATST</name>
<proteinExistence type="predicted"/>
<reference evidence="1 2" key="1">
    <citation type="journal article" date="2021" name="BMC Genomics">
        <title>Datura genome reveals duplications of psychoactive alkaloid biosynthetic genes and high mutation rate following tissue culture.</title>
        <authorList>
            <person name="Rajewski A."/>
            <person name="Carter-House D."/>
            <person name="Stajich J."/>
            <person name="Litt A."/>
        </authorList>
    </citation>
    <scope>NUCLEOTIDE SEQUENCE [LARGE SCALE GENOMIC DNA]</scope>
    <source>
        <strain evidence="1">AR-01</strain>
    </source>
</reference>
<sequence>MEIPFLPLQIFSCTLALRHGVKSARTSTHRDAESARTAARRVPGCATCVFIVPAAAVPLLCVVPGHATLVPTPHTGPCAAWTARCHLCSSSNFAPRFHCLSSIFVESHDLSPLKWDLSQSVVRTFYRIAHANAPIQCSRCRLHRTGGRVPRAWNYANLGRRSSGSAARPVPHASGHET</sequence>
<feature type="non-terminal residue" evidence="1">
    <location>
        <position position="178"/>
    </location>
</feature>
<evidence type="ECO:0000313" key="2">
    <source>
        <dbReference type="Proteomes" id="UP000823775"/>
    </source>
</evidence>
<organism evidence="1 2">
    <name type="scientific">Datura stramonium</name>
    <name type="common">Jimsonweed</name>
    <name type="synonym">Common thornapple</name>
    <dbReference type="NCBI Taxonomy" id="4076"/>
    <lineage>
        <taxon>Eukaryota</taxon>
        <taxon>Viridiplantae</taxon>
        <taxon>Streptophyta</taxon>
        <taxon>Embryophyta</taxon>
        <taxon>Tracheophyta</taxon>
        <taxon>Spermatophyta</taxon>
        <taxon>Magnoliopsida</taxon>
        <taxon>eudicotyledons</taxon>
        <taxon>Gunneridae</taxon>
        <taxon>Pentapetalae</taxon>
        <taxon>asterids</taxon>
        <taxon>lamiids</taxon>
        <taxon>Solanales</taxon>
        <taxon>Solanaceae</taxon>
        <taxon>Solanoideae</taxon>
        <taxon>Datureae</taxon>
        <taxon>Datura</taxon>
    </lineage>
</organism>
<protein>
    <recommendedName>
        <fullName evidence="3">Secreted protein</fullName>
    </recommendedName>
</protein>
<accession>A0ABS8SW78</accession>
<gene>
    <name evidence="1" type="ORF">HAX54_049960</name>
</gene>
<evidence type="ECO:0008006" key="3">
    <source>
        <dbReference type="Google" id="ProtNLM"/>
    </source>
</evidence>
<evidence type="ECO:0000313" key="1">
    <source>
        <dbReference type="EMBL" id="MCD7463101.1"/>
    </source>
</evidence>
<dbReference type="EMBL" id="JACEIK010000863">
    <property type="protein sequence ID" value="MCD7463101.1"/>
    <property type="molecule type" value="Genomic_DNA"/>
</dbReference>
<comment type="caution">
    <text evidence="1">The sequence shown here is derived from an EMBL/GenBank/DDBJ whole genome shotgun (WGS) entry which is preliminary data.</text>
</comment>